<comment type="caution">
    <text evidence="1">The sequence shown here is derived from an EMBL/GenBank/DDBJ whole genome shotgun (WGS) entry which is preliminary data.</text>
</comment>
<evidence type="ECO:0000313" key="2">
    <source>
        <dbReference type="Proteomes" id="UP000738349"/>
    </source>
</evidence>
<reference evidence="1" key="1">
    <citation type="journal article" date="2021" name="Nat. Commun.">
        <title>Genetic determinants of endophytism in the Arabidopsis root mycobiome.</title>
        <authorList>
            <person name="Mesny F."/>
            <person name="Miyauchi S."/>
            <person name="Thiergart T."/>
            <person name="Pickel B."/>
            <person name="Atanasova L."/>
            <person name="Karlsson M."/>
            <person name="Huettel B."/>
            <person name="Barry K.W."/>
            <person name="Haridas S."/>
            <person name="Chen C."/>
            <person name="Bauer D."/>
            <person name="Andreopoulos W."/>
            <person name="Pangilinan J."/>
            <person name="LaButti K."/>
            <person name="Riley R."/>
            <person name="Lipzen A."/>
            <person name="Clum A."/>
            <person name="Drula E."/>
            <person name="Henrissat B."/>
            <person name="Kohler A."/>
            <person name="Grigoriev I.V."/>
            <person name="Martin F.M."/>
            <person name="Hacquard S."/>
        </authorList>
    </citation>
    <scope>NUCLEOTIDE SEQUENCE</scope>
    <source>
        <strain evidence="1">MPI-CAGE-AT-0147</strain>
    </source>
</reference>
<dbReference type="Proteomes" id="UP000738349">
    <property type="component" value="Unassembled WGS sequence"/>
</dbReference>
<dbReference type="AlphaFoldDB" id="A0A9P9DM68"/>
<evidence type="ECO:0000313" key="1">
    <source>
        <dbReference type="EMBL" id="KAH7121688.1"/>
    </source>
</evidence>
<dbReference type="InterPro" id="IPR032675">
    <property type="entry name" value="LRR_dom_sf"/>
</dbReference>
<dbReference type="EMBL" id="JAGMUV010000024">
    <property type="protein sequence ID" value="KAH7121688.1"/>
    <property type="molecule type" value="Genomic_DNA"/>
</dbReference>
<proteinExistence type="predicted"/>
<dbReference type="SUPFAM" id="SSF52047">
    <property type="entry name" value="RNI-like"/>
    <property type="match status" value="1"/>
</dbReference>
<evidence type="ECO:0008006" key="3">
    <source>
        <dbReference type="Google" id="ProtNLM"/>
    </source>
</evidence>
<protein>
    <recommendedName>
        <fullName evidence="3">F-box domain-containing protein</fullName>
    </recommendedName>
</protein>
<sequence length="440" mass="49631">MPTLELPPELWQHIFSSLCFHCTRSATRDPVPDQRLSWVSFFPSKAPLTALASLSSVSRMFNALITPLLYHLPITAKTGLLLRTLVDRPDLARHVRELHHAMWCSNRPERRDAYPPAFIELYIRNVEWLLAHHDDVLVPGGWDHQRVSNPGYLDDHILDSTVIALCPKLTVLSIESCDHNVLVHLAPGSLPHLTAASVTHGDLESAMGFDRITFLAAAVPNLTTLHLRYAGTNGDEDKTFFPVFPNVINLRLEESVITSDSWGRVFDSFPRLELFSYSSGGVTVGHNASNTRQVQDAILQHKPNLKRLCIDMAHEVFDGTPLEDRTWKPALAQMEHLEHFETDMTCLFHPETDILSEYLVRILPPSLRFLRVACWRGSLDTQLRQAFLRLAEAAPERFPELETVVLAGPESEEMSVVSLEWKNAWEGARVKCLVTGHIAL</sequence>
<dbReference type="Gene3D" id="3.80.10.10">
    <property type="entry name" value="Ribonuclease Inhibitor"/>
    <property type="match status" value="1"/>
</dbReference>
<organism evidence="1 2">
    <name type="scientific">Dactylonectria macrodidyma</name>
    <dbReference type="NCBI Taxonomy" id="307937"/>
    <lineage>
        <taxon>Eukaryota</taxon>
        <taxon>Fungi</taxon>
        <taxon>Dikarya</taxon>
        <taxon>Ascomycota</taxon>
        <taxon>Pezizomycotina</taxon>
        <taxon>Sordariomycetes</taxon>
        <taxon>Hypocreomycetidae</taxon>
        <taxon>Hypocreales</taxon>
        <taxon>Nectriaceae</taxon>
        <taxon>Dactylonectria</taxon>
    </lineage>
</organism>
<keyword evidence="2" id="KW-1185">Reference proteome</keyword>
<gene>
    <name evidence="1" type="ORF">EDB81DRAFT_814219</name>
</gene>
<accession>A0A9P9DM68</accession>
<name>A0A9P9DM68_9HYPO</name>
<dbReference type="OrthoDB" id="4757858at2759"/>